<comment type="caution">
    <text evidence="6">The sequence shown here is derived from an EMBL/GenBank/DDBJ whole genome shotgun (WGS) entry which is preliminary data.</text>
</comment>
<keyword evidence="7" id="KW-1185">Reference proteome</keyword>
<evidence type="ECO:0000313" key="7">
    <source>
        <dbReference type="Proteomes" id="UP000236197"/>
    </source>
</evidence>
<dbReference type="Pfam" id="PF13399">
    <property type="entry name" value="LytR_C"/>
    <property type="match status" value="1"/>
</dbReference>
<evidence type="ECO:0000259" key="5">
    <source>
        <dbReference type="Pfam" id="PF13399"/>
    </source>
</evidence>
<comment type="similarity">
    <text evidence="1">Belongs to the LytR/CpsA/Psr (LCP) family.</text>
</comment>
<feature type="transmembrane region" description="Helical" evidence="3">
    <location>
        <begin position="98"/>
        <end position="121"/>
    </location>
</feature>
<sequence>MVNKRKKGITASRSKSTSRRLRTATIGTHAAGGRPSRRMNGDSVSFSSARKQRRATRGYVETIIPETASRESGSQYAKRVSRREFAQEIQRRARIRRIAIALVCCFVVVGVAAGVGVATFFGSIDAKLALKGSDVTSALAAPDESGAFYAVVAADLDAAGSPGALEGPDAVALVRIDASTKSATLVSVPANTQITLKDGKTHQLRDAASVGDGALVDAVAKLTGVRVSHYVKIDAAGIVGLVDALGGIEVNVGEEVDDPTAGDVYLRPGTQTLDGQAALTFLRANNFTDGLKAQTANQRMFLAALSLRLLDEGTFGFLELLDAADETFQTDMSAADALSLADTLRGMQKEAVFGALLPGYELERDEATYYAVGSEDRDAMMEIVSAGEDPAAHEAVAQVDPASFTITVRNGSGVTGGASQIANVLAEKGFNVVETGNTDSFAYHETLIVYKDETFLPAAQTIITALSAGRAVNGGDFYTFDTDVLVVLGEDWRPAA</sequence>
<dbReference type="PANTHER" id="PTHR33392:SF6">
    <property type="entry name" value="POLYISOPRENYL-TEICHOIC ACID--PEPTIDOGLYCAN TEICHOIC ACID TRANSFERASE TAGU"/>
    <property type="match status" value="1"/>
</dbReference>
<accession>A0A2K2U9M2</accession>
<dbReference type="RefSeq" id="WP_103265653.1">
    <property type="nucleotide sequence ID" value="NZ_DBFOLS010000010.1"/>
</dbReference>
<dbReference type="InterPro" id="IPR004474">
    <property type="entry name" value="LytR_CpsA_psr"/>
</dbReference>
<dbReference type="InterPro" id="IPR050922">
    <property type="entry name" value="LytR/CpsA/Psr_CW_biosynth"/>
</dbReference>
<protein>
    <submittedName>
        <fullName evidence="6">LytR family transcriptional regulator</fullName>
    </submittedName>
</protein>
<keyword evidence="3" id="KW-1133">Transmembrane helix</keyword>
<dbReference type="AlphaFoldDB" id="A0A2K2U9M2"/>
<dbReference type="Proteomes" id="UP000236197">
    <property type="component" value="Unassembled WGS sequence"/>
</dbReference>
<evidence type="ECO:0000256" key="3">
    <source>
        <dbReference type="SAM" id="Phobius"/>
    </source>
</evidence>
<evidence type="ECO:0000256" key="2">
    <source>
        <dbReference type="SAM" id="MobiDB-lite"/>
    </source>
</evidence>
<evidence type="ECO:0000313" key="6">
    <source>
        <dbReference type="EMBL" id="PNV67017.1"/>
    </source>
</evidence>
<evidence type="ECO:0000256" key="1">
    <source>
        <dbReference type="ARBA" id="ARBA00006068"/>
    </source>
</evidence>
<dbReference type="PANTHER" id="PTHR33392">
    <property type="entry name" value="POLYISOPRENYL-TEICHOIC ACID--PEPTIDOGLYCAN TEICHOIC ACID TRANSFERASE TAGU"/>
    <property type="match status" value="1"/>
</dbReference>
<reference evidence="7" key="1">
    <citation type="submission" date="2018-01" db="EMBL/GenBank/DDBJ databases">
        <title>Rubneribacter badeniensis gen. nov., sp. nov., and Colonibacter rubneri, gen. nov., sp. nov., WGS of new members of the Eggerthellaceae.</title>
        <authorList>
            <person name="Danylec N."/>
            <person name="Stoll D.A."/>
            <person name="Doetsch A."/>
            <person name="Kulling S.E."/>
            <person name="Huch M."/>
        </authorList>
    </citation>
    <scope>NUCLEOTIDE SEQUENCE [LARGE SCALE GENOMIC DNA]</scope>
    <source>
        <strain evidence="7">ResAG-96</strain>
    </source>
</reference>
<dbReference type="NCBIfam" id="TIGR00350">
    <property type="entry name" value="lytR_cpsA_psr"/>
    <property type="match status" value="1"/>
</dbReference>
<name>A0A2K2U9M2_9ACTN</name>
<keyword evidence="3" id="KW-0472">Membrane</keyword>
<feature type="domain" description="Cell envelope-related transcriptional attenuator" evidence="4">
    <location>
        <begin position="169"/>
        <end position="306"/>
    </location>
</feature>
<organism evidence="6 7">
    <name type="scientific">Enteroscipio rubneri</name>
    <dbReference type="NCBI Taxonomy" id="2070686"/>
    <lineage>
        <taxon>Bacteria</taxon>
        <taxon>Bacillati</taxon>
        <taxon>Actinomycetota</taxon>
        <taxon>Coriobacteriia</taxon>
        <taxon>Eggerthellales</taxon>
        <taxon>Eggerthellaceae</taxon>
        <taxon>Enteroscipio</taxon>
    </lineage>
</organism>
<dbReference type="InterPro" id="IPR027381">
    <property type="entry name" value="LytR/CpsA/Psr_C"/>
</dbReference>
<proteinExistence type="inferred from homology"/>
<dbReference type="Pfam" id="PF03816">
    <property type="entry name" value="LytR_cpsA_psr"/>
    <property type="match status" value="1"/>
</dbReference>
<feature type="region of interest" description="Disordered" evidence="2">
    <location>
        <begin position="1"/>
        <end position="53"/>
    </location>
</feature>
<feature type="domain" description="LytR/CpsA/Psr regulator C-terminal" evidence="5">
    <location>
        <begin position="404"/>
        <end position="492"/>
    </location>
</feature>
<dbReference type="OrthoDB" id="3170257at2"/>
<dbReference type="Gene3D" id="3.40.630.190">
    <property type="entry name" value="LCP protein"/>
    <property type="match status" value="1"/>
</dbReference>
<dbReference type="EMBL" id="PPEK01000014">
    <property type="protein sequence ID" value="PNV67017.1"/>
    <property type="molecule type" value="Genomic_DNA"/>
</dbReference>
<gene>
    <name evidence="6" type="ORF">C2L71_10190</name>
</gene>
<evidence type="ECO:0000259" key="4">
    <source>
        <dbReference type="Pfam" id="PF03816"/>
    </source>
</evidence>
<dbReference type="Gene3D" id="3.30.70.2390">
    <property type="match status" value="1"/>
</dbReference>
<keyword evidence="3" id="KW-0812">Transmembrane</keyword>